<dbReference type="EMBL" id="BART01028334">
    <property type="protein sequence ID" value="GAG90155.1"/>
    <property type="molecule type" value="Genomic_DNA"/>
</dbReference>
<evidence type="ECO:0000313" key="1">
    <source>
        <dbReference type="EMBL" id="GAG90155.1"/>
    </source>
</evidence>
<gene>
    <name evidence="1" type="ORF">S01H4_49992</name>
</gene>
<protein>
    <submittedName>
        <fullName evidence="1">Uncharacterized protein</fullName>
    </submittedName>
</protein>
<organism evidence="1">
    <name type="scientific">marine sediment metagenome</name>
    <dbReference type="NCBI Taxonomy" id="412755"/>
    <lineage>
        <taxon>unclassified sequences</taxon>
        <taxon>metagenomes</taxon>
        <taxon>ecological metagenomes</taxon>
    </lineage>
</organism>
<proteinExistence type="predicted"/>
<comment type="caution">
    <text evidence="1">The sequence shown here is derived from an EMBL/GenBank/DDBJ whole genome shotgun (WGS) entry which is preliminary data.</text>
</comment>
<sequence>IPDAIHWNKEDDPLKQVFCDNRSYYCPLFL</sequence>
<accession>X1B513</accession>
<name>X1B513_9ZZZZ</name>
<reference evidence="1" key="1">
    <citation type="journal article" date="2014" name="Front. Microbiol.">
        <title>High frequency of phylogenetically diverse reductive dehalogenase-homologous genes in deep subseafloor sedimentary metagenomes.</title>
        <authorList>
            <person name="Kawai M."/>
            <person name="Futagami T."/>
            <person name="Toyoda A."/>
            <person name="Takaki Y."/>
            <person name="Nishi S."/>
            <person name="Hori S."/>
            <person name="Arai W."/>
            <person name="Tsubouchi T."/>
            <person name="Morono Y."/>
            <person name="Uchiyama I."/>
            <person name="Ito T."/>
            <person name="Fujiyama A."/>
            <person name="Inagaki F."/>
            <person name="Takami H."/>
        </authorList>
    </citation>
    <scope>NUCLEOTIDE SEQUENCE</scope>
    <source>
        <strain evidence="1">Expedition CK06-06</strain>
    </source>
</reference>
<dbReference type="AlphaFoldDB" id="X1B513"/>
<feature type="non-terminal residue" evidence="1">
    <location>
        <position position="1"/>
    </location>
</feature>